<dbReference type="EMBL" id="HBGY01009526">
    <property type="protein sequence ID" value="CAD9567579.1"/>
    <property type="molecule type" value="Transcribed_RNA"/>
</dbReference>
<gene>
    <name evidence="1" type="ORF">LDAN0321_LOCUS6018</name>
</gene>
<protein>
    <recommendedName>
        <fullName evidence="2">YqgF/RNase H-like domain-containing protein</fullName>
    </recommendedName>
</protein>
<organism evidence="1">
    <name type="scientific">Leptocylindrus danicus</name>
    <dbReference type="NCBI Taxonomy" id="163516"/>
    <lineage>
        <taxon>Eukaryota</taxon>
        <taxon>Sar</taxon>
        <taxon>Stramenopiles</taxon>
        <taxon>Ochrophyta</taxon>
        <taxon>Bacillariophyta</taxon>
        <taxon>Coscinodiscophyceae</taxon>
        <taxon>Chaetocerotophycidae</taxon>
        <taxon>Leptocylindrales</taxon>
        <taxon>Leptocylindraceae</taxon>
        <taxon>Leptocylindrus</taxon>
    </lineage>
</organism>
<name>A0A7S2K685_9STRA</name>
<evidence type="ECO:0000313" key="1">
    <source>
        <dbReference type="EMBL" id="CAD9567579.1"/>
    </source>
</evidence>
<reference evidence="1" key="1">
    <citation type="submission" date="2021-01" db="EMBL/GenBank/DDBJ databases">
        <authorList>
            <person name="Corre E."/>
            <person name="Pelletier E."/>
            <person name="Niang G."/>
            <person name="Scheremetjew M."/>
            <person name="Finn R."/>
            <person name="Kale V."/>
            <person name="Holt S."/>
            <person name="Cochrane G."/>
            <person name="Meng A."/>
            <person name="Brown T."/>
            <person name="Cohen L."/>
        </authorList>
    </citation>
    <scope>NUCLEOTIDE SEQUENCE</scope>
    <source>
        <strain evidence="1">B650</strain>
    </source>
</reference>
<evidence type="ECO:0008006" key="2">
    <source>
        <dbReference type="Google" id="ProtNLM"/>
    </source>
</evidence>
<sequence length="230" mass="26165">MSQSVTKLAYSILPPSKVVKHVNWTKKGILALDISKTHVGISYVEQPSNDRYSIPEPLIALRRETPTFQGCVDPINLTPVEKKELADFNIGLRRKEDEKITSVLQDAIDEHDVGAFIVAWPLLKNGRMGAEAGRVLHLLDHFADGDDPILHKRRPATLWQKVRDENDWMRSDELTANLLLENFVEDHWLVKGSKYKDNESQRKVVASRDKYVVDSLKSAISNDLQTKLLM</sequence>
<proteinExistence type="predicted"/>
<dbReference type="AlphaFoldDB" id="A0A7S2K685"/>
<accession>A0A7S2K685</accession>